<dbReference type="CDD" id="cd07185">
    <property type="entry name" value="OmpA_C-like"/>
    <property type="match status" value="1"/>
</dbReference>
<gene>
    <name evidence="5" type="ORF">MRM62_13370</name>
</gene>
<keyword evidence="1 3" id="KW-0732">Signal</keyword>
<evidence type="ECO:0000256" key="1">
    <source>
        <dbReference type="ARBA" id="ARBA00022729"/>
    </source>
</evidence>
<dbReference type="InterPro" id="IPR036737">
    <property type="entry name" value="OmpA-like_sf"/>
</dbReference>
<dbReference type="AlphaFoldDB" id="A0AAU6T233"/>
<sequence>MFKRIIITLAFLPIFSFANQVDDIDVVENSLSGFWVGLGSGIVIRDNNNAFKYNKKYGPTGKFEIGYQFTDKLSIFSSYDYSDTLSNNKLHIATLGLKGNVGLTENFSLFANLGFSGYFSGSTTSLYKSDSYGSSVGAGLEYKLSNSFTTKLGYNYFNDIELKNGRDSNLHQIYWGITYKFGQPKDTVLITEYVPEIEYKEVFTVEEITKFISSNYVVTFPLGKSVVSENTASEFYLQEVVQIMKEYPEVTAQLIGRADKTGSFTVNKKISEQRSEFVKNYLIQHGISSDRISLFSVSNLDPLSMDNSEIERSVEIKIK</sequence>
<dbReference type="Gene3D" id="2.40.160.20">
    <property type="match status" value="1"/>
</dbReference>
<evidence type="ECO:0000256" key="2">
    <source>
        <dbReference type="PROSITE-ProRule" id="PRU00473"/>
    </source>
</evidence>
<dbReference type="SUPFAM" id="SSF103088">
    <property type="entry name" value="OmpA-like"/>
    <property type="match status" value="1"/>
</dbReference>
<dbReference type="SUPFAM" id="SSF56925">
    <property type="entry name" value="OMPA-like"/>
    <property type="match status" value="1"/>
</dbReference>
<feature type="chain" id="PRO_5043739052" evidence="3">
    <location>
        <begin position="19"/>
        <end position="319"/>
    </location>
</feature>
<feature type="signal peptide" evidence="3">
    <location>
        <begin position="1"/>
        <end position="18"/>
    </location>
</feature>
<dbReference type="PROSITE" id="PS51123">
    <property type="entry name" value="OMPA_2"/>
    <property type="match status" value="1"/>
</dbReference>
<organism evidence="5">
    <name type="scientific">bacterium 19CA03SA04</name>
    <dbReference type="NCBI Taxonomy" id="2920698"/>
    <lineage>
        <taxon>Bacteria</taxon>
    </lineage>
</organism>
<name>A0AAU6T233_UNCXX</name>
<dbReference type="Pfam" id="PF00691">
    <property type="entry name" value="OmpA"/>
    <property type="match status" value="1"/>
</dbReference>
<evidence type="ECO:0000259" key="4">
    <source>
        <dbReference type="PROSITE" id="PS51123"/>
    </source>
</evidence>
<accession>A0AAU6T233</accession>
<dbReference type="InterPro" id="IPR011250">
    <property type="entry name" value="OMP/PagP_B-barrel"/>
</dbReference>
<feature type="domain" description="OmpA-like" evidence="4">
    <location>
        <begin position="207"/>
        <end position="319"/>
    </location>
</feature>
<dbReference type="InterPro" id="IPR006665">
    <property type="entry name" value="OmpA-like"/>
</dbReference>
<proteinExistence type="predicted"/>
<dbReference type="Gene3D" id="3.30.1330.60">
    <property type="entry name" value="OmpA-like domain"/>
    <property type="match status" value="1"/>
</dbReference>
<dbReference type="Pfam" id="PF13505">
    <property type="entry name" value="OMP_b-brl"/>
    <property type="match status" value="1"/>
</dbReference>
<evidence type="ECO:0000256" key="3">
    <source>
        <dbReference type="SAM" id="SignalP"/>
    </source>
</evidence>
<protein>
    <submittedName>
        <fullName evidence="5">Outer membrane beta-barrel protein</fullName>
    </submittedName>
</protein>
<keyword evidence="2" id="KW-0472">Membrane</keyword>
<dbReference type="InterPro" id="IPR027385">
    <property type="entry name" value="Beta-barrel_OMP"/>
</dbReference>
<reference evidence="5" key="1">
    <citation type="submission" date="2022-03" db="EMBL/GenBank/DDBJ databases">
        <title>Sea Food Isolates.</title>
        <authorList>
            <person name="Li c."/>
        </authorList>
    </citation>
    <scope>NUCLEOTIDE SEQUENCE</scope>
    <source>
        <strain evidence="5">19CA03SA04</strain>
    </source>
</reference>
<dbReference type="EMBL" id="CP095341">
    <property type="protein sequence ID" value="XAG26323.1"/>
    <property type="molecule type" value="Genomic_DNA"/>
</dbReference>
<dbReference type="GO" id="GO:0016020">
    <property type="term" value="C:membrane"/>
    <property type="evidence" value="ECO:0007669"/>
    <property type="project" value="UniProtKB-UniRule"/>
</dbReference>
<evidence type="ECO:0000313" key="5">
    <source>
        <dbReference type="EMBL" id="XAG26323.1"/>
    </source>
</evidence>